<dbReference type="InterPro" id="IPR015217">
    <property type="entry name" value="Invasin_dom_3"/>
</dbReference>
<dbReference type="NCBIfam" id="TIGR04183">
    <property type="entry name" value="Por_Secre_tail"/>
    <property type="match status" value="1"/>
</dbReference>
<feature type="domain" description="Big-1" evidence="2">
    <location>
        <begin position="1147"/>
        <end position="1234"/>
    </location>
</feature>
<dbReference type="InterPro" id="IPR013783">
    <property type="entry name" value="Ig-like_fold"/>
</dbReference>
<proteinExistence type="inferred from homology"/>
<gene>
    <name evidence="3" type="ORF">CYPRO_0676</name>
</gene>
<dbReference type="EMBL" id="CP027806">
    <property type="protein sequence ID" value="AXI99959.1"/>
    <property type="molecule type" value="Genomic_DNA"/>
</dbReference>
<dbReference type="PROSITE" id="PS51127">
    <property type="entry name" value="BIG1"/>
    <property type="match status" value="3"/>
</dbReference>
<dbReference type="InterPro" id="IPR024361">
    <property type="entry name" value="BACON"/>
</dbReference>
<dbReference type="InterPro" id="IPR026444">
    <property type="entry name" value="Secre_tail"/>
</dbReference>
<evidence type="ECO:0000313" key="3">
    <source>
        <dbReference type="EMBL" id="AXI99959.1"/>
    </source>
</evidence>
<dbReference type="Pfam" id="PF19190">
    <property type="entry name" value="BACON_2"/>
    <property type="match status" value="3"/>
</dbReference>
<name>A0A345UHK8_9BACT</name>
<dbReference type="InterPro" id="IPR025970">
    <property type="entry name" value="SusE"/>
</dbReference>
<evidence type="ECO:0000313" key="4">
    <source>
        <dbReference type="Proteomes" id="UP000254808"/>
    </source>
</evidence>
<dbReference type="InterPro" id="IPR008964">
    <property type="entry name" value="Invasin/intimin_cell_adhesion"/>
</dbReference>
<dbReference type="SMART" id="SM00634">
    <property type="entry name" value="BID_1"/>
    <property type="match status" value="8"/>
</dbReference>
<comment type="similarity">
    <text evidence="1">Belongs to the intimin/invasin family.</text>
</comment>
<sequence>MRFAGVVAILFTLLTSNIAIGQEFSVPFNVSDGTNNRELVIGIHPNGDTGFVEGLDELAPPLPPDGAFDARIRVGGISYFTKFLNNSVGEKVFEFAYLSAAGQDPISIEWNPDELDDSFGFRIQDVFGGNIISVSLFDYPAGTITPAELNPVLSERLVLVVTVNDEEAQVTDPPVFSPEPGTFELPQTVTITSATENASIYFTTDGTDPDETSSEYNEPIEITETVTIKAIAIAPDFHPSPIISAEYVIEPILPGAFDLLTPAKGTELVTIPGSSEEVNITWQASENAQSYTWLLTTSDGSFDEPLLSQTTENTSLTFTSGDLDALLAGEGIAPGEGAALQWTVVAQRFDNTTAAANGPFGLTLTRGVADVTVDPASLSFTVKEFENRTQTLMLSNAGQLNATLSITAQAGEGGSWLSASETEVTVPAGGSVEVEVTADAAVGNLEPGSYTGNVVLTGDGTDFTVPVSLEVTTLPLGAFNLLTPADGNELTTIPGSSDEVEITWQASENAQSYTWLMIAEGGSFDDPLLSQTTENTSLTFTSGALDAFLADQGIAAGQSAALQWTVEAQRFDSTTVAANGPFGLTLTRGVADVAVDPASLSFTLNEFDNGTQTLTLSNAGQLPATLTVSAQDDAGGSWLSASATEVTVPAGGSVEVDVTADAAADDLEPGSYTGSVIFTGEGTDFTIPVSLEVTTLPLGAFNLLTPPDGTELTTIPGSSDEVEITWQASENAQSYTWLLTTSDGSFDEPLLSETTASTNLTFTSGALDAFLAGQGIAPGQGAALQWTVRAQRFDNTTVAPNGPFALNLTRGVADVTVDPASLSFELPEDQIGTQTITITNNGLVAVTLNIAVVENQGSGWLSSNLQQITLFANASQTVSISANPEASGLVPGTYTGTVIFSEGTPDGVSVEVPVNMQVQPLPLGAFGLTSPADGAAIATPVNLDGSVEISWEESENAQSYRWLAILPDGGFDNPVLEITGIENSSFDLSYTAINDFFESNNILPGQTQEILWTVEAARFDSTRAAEQAFSLKLSNQADASFSTIQNDDEQITTDDTTTLTVQLRDSAGNPVAQAGNPVTLQTNLGLINGVSGQLTLETDEDGAVLAEFSSEQVGAAEISAFVGSDTGGEQIGTVAIEVTFGAINATQSTFATDDDNITTDDTAQLTVELLDSFGNPVTEAGNVVTLQSSLGLINESTGPVSLTTDEQGRVTASFSALETGTAELTAQLEAAAETIGILTIDVGFGAINPNVSELTAGTQQLTTDDTTTLTVQLRDSAGNPVAQAGNPVTLQTNLGLINGGSGQLTLETDEDGAVSAEFRSELVGDAEISAFVGSGTGGGQIGTVTIGVTFGAINASESTFITNAETITTDDTAQLTVELRDSFGNPVTQEGNVVTLQSSLGLINGSSGTVTLQTNASGVATAAFGSVETGSAILTARLGSGAAAETIGTLTIDVGFGTINPNMSEFTAGIQQLTTDDTTTLTVQLRDSAGNPVAQAGNQVTLQTNLGLINGVSGQLTLETDEDGAVSAEFSSEQIGDAEISAFVGSGTGGEQIDTVTIEVTFGAINAAESTFATNADNITTDDTAQLTVELRDSFGNPVTEAGNVVTLQSSLGLIDGSSGTVTLQTNAAGVATAAFGSVETGSAILTARLGSGAAAETIGTLTIDVGFGAINPNESELTAGIQQLTTDETTTLTVQLRDSAGNPVAQAGNEVTLQTNLGLINGVSGQVTLNTNPDGFVSAEFRSEQVGNAEISAFVGSGTGGEQIGTVTIGVTFGAINATESTFATDVNNITTDDTAQLTVQLLDSFGNPVTQAGNVVTLQSSLGLINGGSGTVELQTTASGTVSASFTSEELGEASITARTGLGNEEEEIGVLTIGVTFGAPNAIRSTFATEQDTVRTDETANLLIQLRDAANNRVRSAGLPVTVSVSAGNLTFGNNSGQILLAETNGEGEVLLQFVPDDSITAAQNAAVKSFIGESENSQNEIGEVTLRMIPIAAPPVFSRVGGYFFDAVFVELSSNLEGAQIRYQIGGGSEQVYTGPVLIQATAELRAKVVNAVDFGDSGFRSELYRRAQPDAASLFPSNGLSNISLRPVLGGAISGAPQTPIRLFARFNQAEIGDVNISDSPQLEEETAYSWHLCLENNPDTANAWKSCREAAADFTTRPTIRETEQQQLSFGSGAELYYQFVGIPYSEGTPADQFMSGDQGPDWRIFDFALRESADENPVLFAAGDPVFMIAQNPVTIPAGAAAVPSPETDASLIPLQTRNNWAVFSKPFISPEPLQIFDILLFNGLNASTPVYALENGSWQLQQPENVVQTYTGYLVWTGDTGLNSLDIPYTSLQQRGLPSHFQRPTAVPGLNLVISSDGAEQISELQLRFPGLADLGLESRAKADGIQNEAQAEISGQPDEFISTDVPYPWMDISARTAAFSTADTHLAAYHKVLKESYVESGSRYVIKVKENANEALKWQLHADDMPEDVAMHVENARTGRTAIILPGEPAEILHREEVTEYIIHVGSRSYIEQLNGTQLPEAFVLEQNYPNPFNPVTNIRFGLTEQDDVRLEVFDILGRRVAILQNGPMEAGWHTVVFDASRLASGVYLYRIISGTHVVTRKMTLVK</sequence>
<dbReference type="Gene3D" id="2.60.40.10">
    <property type="entry name" value="Immunoglobulins"/>
    <property type="match status" value="11"/>
</dbReference>
<dbReference type="Pfam" id="PF09134">
    <property type="entry name" value="Invasin_D3"/>
    <property type="match status" value="5"/>
</dbReference>
<dbReference type="KEGG" id="cprv:CYPRO_0676"/>
<reference evidence="3 4" key="1">
    <citation type="submission" date="2018-03" db="EMBL/GenBank/DDBJ databases">
        <title>Phenotypic and genomic properties of Cyclonatronum proteinivorum gen. nov., sp. nov., a haloalkaliphilic bacteroidete from soda lakes possessing Na+-translocating rhodopsin.</title>
        <authorList>
            <person name="Toshchakov S.V."/>
            <person name="Korzhenkov A."/>
            <person name="Samarov N.I."/>
            <person name="Kublanov I.V."/>
            <person name="Muntyan M.S."/>
            <person name="Sorokin D.Y."/>
        </authorList>
    </citation>
    <scope>NUCLEOTIDE SEQUENCE [LARGE SCALE GENOMIC DNA]</scope>
    <source>
        <strain evidence="3 4">Omega</strain>
    </source>
</reference>
<dbReference type="InterPro" id="IPR003344">
    <property type="entry name" value="Big_1_dom"/>
</dbReference>
<keyword evidence="4" id="KW-1185">Reference proteome</keyword>
<dbReference type="Proteomes" id="UP000254808">
    <property type="component" value="Chromosome"/>
</dbReference>
<dbReference type="Pfam" id="PF18962">
    <property type="entry name" value="Por_Secre_tail"/>
    <property type="match status" value="1"/>
</dbReference>
<dbReference type="InterPro" id="IPR059177">
    <property type="entry name" value="GH29D-like_dom"/>
</dbReference>
<dbReference type="Pfam" id="PF13290">
    <property type="entry name" value="CHB_HEX_C_1"/>
    <property type="match status" value="1"/>
</dbReference>
<evidence type="ECO:0000256" key="1">
    <source>
        <dbReference type="ARBA" id="ARBA00010116"/>
    </source>
</evidence>
<feature type="domain" description="Big-1" evidence="2">
    <location>
        <begin position="1569"/>
        <end position="1663"/>
    </location>
</feature>
<dbReference type="Pfam" id="PF14292">
    <property type="entry name" value="SusE"/>
    <property type="match status" value="3"/>
</dbReference>
<dbReference type="SUPFAM" id="SSF49373">
    <property type="entry name" value="Invasin/intimin cell-adhesion fragments"/>
    <property type="match status" value="8"/>
</dbReference>
<organism evidence="3 4">
    <name type="scientific">Cyclonatronum proteinivorum</name>
    <dbReference type="NCBI Taxonomy" id="1457365"/>
    <lineage>
        <taxon>Bacteria</taxon>
        <taxon>Pseudomonadati</taxon>
        <taxon>Balneolota</taxon>
        <taxon>Balneolia</taxon>
        <taxon>Balneolales</taxon>
        <taxon>Cyclonatronaceae</taxon>
        <taxon>Cyclonatronum</taxon>
    </lineage>
</organism>
<feature type="domain" description="Big-1" evidence="2">
    <location>
        <begin position="1357"/>
        <end position="1451"/>
    </location>
</feature>
<accession>A0A345UHK8</accession>
<dbReference type="Gene3D" id="2.60.40.4070">
    <property type="match status" value="1"/>
</dbReference>
<evidence type="ECO:0000259" key="2">
    <source>
        <dbReference type="PROSITE" id="PS51127"/>
    </source>
</evidence>
<protein>
    <submittedName>
        <fullName evidence="3">Por secretion system C-terminal sorting domain-containing protein</fullName>
    </submittedName>
</protein>